<dbReference type="GO" id="GO:0003682">
    <property type="term" value="F:chromatin binding"/>
    <property type="evidence" value="ECO:0007669"/>
    <property type="project" value="TreeGrafter"/>
</dbReference>
<dbReference type="PANTHER" id="PTHR12247:SF89">
    <property type="entry name" value="STERILE ALPHA MOTIF DOMAIN-CONTAINING PROTEIN 7"/>
    <property type="match status" value="1"/>
</dbReference>
<dbReference type="GO" id="GO:0005737">
    <property type="term" value="C:cytoplasm"/>
    <property type="evidence" value="ECO:0007669"/>
    <property type="project" value="Ensembl"/>
</dbReference>
<dbReference type="PANTHER" id="PTHR12247">
    <property type="entry name" value="POLYCOMB GROUP PROTEIN"/>
    <property type="match status" value="1"/>
</dbReference>
<reference evidence="3" key="3">
    <citation type="submission" date="2025-09" db="UniProtKB">
        <authorList>
            <consortium name="Ensembl"/>
        </authorList>
    </citation>
    <scope>IDENTIFICATION</scope>
</reference>
<evidence type="ECO:0000313" key="4">
    <source>
        <dbReference type="Proteomes" id="UP000005215"/>
    </source>
</evidence>
<dbReference type="GO" id="GO:0046548">
    <property type="term" value="P:retinal rod cell development"/>
    <property type="evidence" value="ECO:0007669"/>
    <property type="project" value="Ensembl"/>
</dbReference>
<dbReference type="GO" id="GO:0001227">
    <property type="term" value="F:DNA-binding transcription repressor activity, RNA polymerase II-specific"/>
    <property type="evidence" value="ECO:0007669"/>
    <property type="project" value="Ensembl"/>
</dbReference>
<dbReference type="EMBL" id="AGTP01070302">
    <property type="status" value="NOT_ANNOTATED_CDS"/>
    <property type="molecule type" value="Genomic_DNA"/>
</dbReference>
<evidence type="ECO:0000313" key="3">
    <source>
        <dbReference type="Ensembl" id="ENSSTOP00000002993.3"/>
    </source>
</evidence>
<dbReference type="InterPro" id="IPR050548">
    <property type="entry name" value="PcG_chromatin_remod_factors"/>
</dbReference>
<name>I3M242_ICTTR</name>
<gene>
    <name evidence="3" type="primary">SAMD7</name>
</gene>
<dbReference type="AlphaFoldDB" id="I3M242"/>
<evidence type="ECO:0000256" key="1">
    <source>
        <dbReference type="SAM" id="MobiDB-lite"/>
    </source>
</evidence>
<feature type="region of interest" description="Disordered" evidence="1">
    <location>
        <begin position="245"/>
        <end position="324"/>
    </location>
</feature>
<dbReference type="SUPFAM" id="SSF47769">
    <property type="entry name" value="SAM/Pointed domain"/>
    <property type="match status" value="1"/>
</dbReference>
<dbReference type="GeneTree" id="ENSGT00940000160075"/>
<dbReference type="Proteomes" id="UP000005215">
    <property type="component" value="Unassembled WGS sequence"/>
</dbReference>
<sequence>MPKTIFIADPMDPTDPCRNIPMPDGFGTVEERHLWLPGGTTLQELHQRQELLMSNPMMAVNPLLTASGQQRIPLVPSPFGPPIVDRDVLPPTVGPTDPRQFCVPSHFGSSILPNANMPNMLSNRIYSGWSFLPPESIRAVSRRNEMIRRPHAARAEMEMYSNYQQRKLEKFNPKGLGGLEMPFLYGSSVPPCPAIYQGQSMLPASDLHFHRSNLRNLRGNPILVATGPHFIESWGQKYYRLRRGSGNQKPLNRDSESSKSQAEEKVLNQTHAIPHEEDEHETDPETEICNNQKSSKTSDKPATAVTNPCGALQPTNRKPQGAHAAPLEVKIWHGGKQRASEPGVEACDGETNRICPPVPPLSLPGTHALVTVGENLSLDEDIQKWTVDDVHNFIRSLPGCSDCAQVFKDHAIDGETLPLLTEEHLRGTLGLKLGPALKIQSQVSQHVGKMFYKKTLSLPTHTRQAFDQPADTSALLDFNSWSDLMNIPCPQDIRIPKRIEQDSSRN</sequence>
<keyword evidence="4" id="KW-1185">Reference proteome</keyword>
<dbReference type="GO" id="GO:0045814">
    <property type="term" value="P:negative regulation of gene expression, epigenetic"/>
    <property type="evidence" value="ECO:0007669"/>
    <property type="project" value="Ensembl"/>
</dbReference>
<reference evidence="3" key="2">
    <citation type="submission" date="2025-08" db="UniProtKB">
        <authorList>
            <consortium name="Ensembl"/>
        </authorList>
    </citation>
    <scope>IDENTIFICATION</scope>
</reference>
<dbReference type="HOGENOM" id="CLU_046957_0_0_1"/>
<dbReference type="RefSeq" id="XP_021586838.1">
    <property type="nucleotide sequence ID" value="XM_021731163.2"/>
</dbReference>
<dbReference type="Gene3D" id="1.10.150.50">
    <property type="entry name" value="Transcription Factor, Ets-1"/>
    <property type="match status" value="1"/>
</dbReference>
<feature type="compositionally biased region" description="Basic and acidic residues" evidence="1">
    <location>
        <begin position="251"/>
        <end position="266"/>
    </location>
</feature>
<protein>
    <submittedName>
        <fullName evidence="3">Sterile alpha motif domain containing 7</fullName>
    </submittedName>
</protein>
<dbReference type="FunCoup" id="I3M242">
    <property type="interactions" value="1108"/>
</dbReference>
<dbReference type="PROSITE" id="PS50105">
    <property type="entry name" value="SAM_DOMAIN"/>
    <property type="match status" value="1"/>
</dbReference>
<dbReference type="OrthoDB" id="9943471at2759"/>
<dbReference type="InterPro" id="IPR013761">
    <property type="entry name" value="SAM/pointed_sf"/>
</dbReference>
<evidence type="ECO:0000259" key="2">
    <source>
        <dbReference type="PROSITE" id="PS50105"/>
    </source>
</evidence>
<dbReference type="CDD" id="cd09579">
    <property type="entry name" value="SAM_Samd7_11"/>
    <property type="match status" value="1"/>
</dbReference>
<dbReference type="InParanoid" id="I3M242"/>
<dbReference type="Pfam" id="PF00536">
    <property type="entry name" value="SAM_1"/>
    <property type="match status" value="1"/>
</dbReference>
<dbReference type="eggNOG" id="KOG3829">
    <property type="taxonomic scope" value="Eukaryota"/>
</dbReference>
<feature type="compositionally biased region" description="Acidic residues" evidence="1">
    <location>
        <begin position="276"/>
        <end position="286"/>
    </location>
</feature>
<dbReference type="Ensembl" id="ENSSTOT00000003344.3">
    <property type="protein sequence ID" value="ENSSTOP00000002993.3"/>
    <property type="gene ID" value="ENSSTOG00000003350.3"/>
</dbReference>
<organism evidence="3 4">
    <name type="scientific">Ictidomys tridecemlineatus</name>
    <name type="common">Thirteen-lined ground squirrel</name>
    <name type="synonym">Spermophilus tridecemlineatus</name>
    <dbReference type="NCBI Taxonomy" id="43179"/>
    <lineage>
        <taxon>Eukaryota</taxon>
        <taxon>Metazoa</taxon>
        <taxon>Chordata</taxon>
        <taxon>Craniata</taxon>
        <taxon>Vertebrata</taxon>
        <taxon>Euteleostomi</taxon>
        <taxon>Mammalia</taxon>
        <taxon>Eutheria</taxon>
        <taxon>Euarchontoglires</taxon>
        <taxon>Glires</taxon>
        <taxon>Rodentia</taxon>
        <taxon>Sciuromorpha</taxon>
        <taxon>Sciuridae</taxon>
        <taxon>Xerinae</taxon>
        <taxon>Marmotini</taxon>
        <taxon>Ictidomys</taxon>
    </lineage>
</organism>
<dbReference type="STRING" id="43179.ENSSTOP00000002993"/>
<dbReference type="GO" id="GO:0042393">
    <property type="term" value="F:histone binding"/>
    <property type="evidence" value="ECO:0007669"/>
    <property type="project" value="TreeGrafter"/>
</dbReference>
<dbReference type="GeneID" id="101965361"/>
<dbReference type="SMART" id="SM00454">
    <property type="entry name" value="SAM"/>
    <property type="match status" value="1"/>
</dbReference>
<accession>I3M242</accession>
<dbReference type="InterPro" id="IPR001660">
    <property type="entry name" value="SAM"/>
</dbReference>
<feature type="domain" description="SAM" evidence="2">
    <location>
        <begin position="385"/>
        <end position="431"/>
    </location>
</feature>
<reference evidence="4" key="1">
    <citation type="submission" date="2011-11" db="EMBL/GenBank/DDBJ databases">
        <title>The Draft Genome of Spermophilus tridecemlineatus.</title>
        <authorList>
            <consortium name="The Broad Institute Genome Assembly &amp; Analysis Group"/>
            <consortium name="Computational R&amp;D Group"/>
            <consortium name="and Sequencing Platform"/>
            <person name="Di Palma F."/>
            <person name="Alfoldi J."/>
            <person name="Johnson J."/>
            <person name="Berlin A."/>
            <person name="Gnerre S."/>
            <person name="Jaffe D."/>
            <person name="MacCallum I."/>
            <person name="Young S."/>
            <person name="Walker B.J."/>
            <person name="Lindblad-Toh K."/>
        </authorList>
    </citation>
    <scope>NUCLEOTIDE SEQUENCE [LARGE SCALE GENOMIC DNA]</scope>
</reference>
<proteinExistence type="predicted"/>
<dbReference type="GO" id="GO:0035102">
    <property type="term" value="C:PRC1 complex"/>
    <property type="evidence" value="ECO:0007669"/>
    <property type="project" value="Ensembl"/>
</dbReference>